<sequence length="589" mass="63993">MTVIQYALDPRGIQAPTSGGLSGVYKDLGLQKAWILLQPIVSMILNVAVFLAGVLSGAVASPRVTIGETAIVGRDIKPSNVDFFGGIPFAEPPVGALRFKSPVLKTTLNGSTFDASNYGKSCLQPPFLTTDVSEDCLSINIHRPAGMHHDSKLPVLFWTYGGGYVIGTGSFYNGSEIVAHSIRRGTPVIYVNFNYRLGPLGFPSGKEAFNRRELNLGVKDVLAALEWVHANIAAFGGDKDKVTIFGQSGGAVTIGILYFHSEFERLVRGAIFESGQANTASAFTATERESRWQGFVRNVTSCSAVATSGNTFPCLQNASEEEISTSYLGSLGRTFDPMLWGPVIDSGGKGLLPDFPSKLYKKGKFARIPFIAGTTLDEGTFFSQAARNPAFNENILKAVVIGLASPPLVPPAVISNVTDNILKLYPDIPALGSPFGTGDELFGFPSIYKRTSALQGDMGFVGTRRQWMETAAIKYGVKGYGYMFSQQPIKDFADGVRHDSEFYYVYGVPPDQSPPALQLSSTMMDYWISFAVNLDPNDDKGSQRPIWPLYSGSTPTLLQFEAENITAIPDDFRKQQIDYMNANALVFRR</sequence>
<dbReference type="Pfam" id="PF00135">
    <property type="entry name" value="COesterase"/>
    <property type="match status" value="1"/>
</dbReference>
<dbReference type="EMBL" id="ML210188">
    <property type="protein sequence ID" value="TFK25301.1"/>
    <property type="molecule type" value="Genomic_DNA"/>
</dbReference>
<dbReference type="InterPro" id="IPR002018">
    <property type="entry name" value="CarbesteraseB"/>
</dbReference>
<dbReference type="GO" id="GO:0016787">
    <property type="term" value="F:hydrolase activity"/>
    <property type="evidence" value="ECO:0007669"/>
    <property type="project" value="UniProtKB-KW"/>
</dbReference>
<evidence type="ECO:0000259" key="5">
    <source>
        <dbReference type="Pfam" id="PF00135"/>
    </source>
</evidence>
<organism evidence="6 7">
    <name type="scientific">Coprinopsis marcescibilis</name>
    <name type="common">Agaric fungus</name>
    <name type="synonym">Psathyrella marcescibilis</name>
    <dbReference type="NCBI Taxonomy" id="230819"/>
    <lineage>
        <taxon>Eukaryota</taxon>
        <taxon>Fungi</taxon>
        <taxon>Dikarya</taxon>
        <taxon>Basidiomycota</taxon>
        <taxon>Agaricomycotina</taxon>
        <taxon>Agaricomycetes</taxon>
        <taxon>Agaricomycetidae</taxon>
        <taxon>Agaricales</taxon>
        <taxon>Agaricineae</taxon>
        <taxon>Psathyrellaceae</taxon>
        <taxon>Coprinopsis</taxon>
    </lineage>
</organism>
<dbReference type="STRING" id="230819.A0A5C3KXD7"/>
<dbReference type="PANTHER" id="PTHR11559">
    <property type="entry name" value="CARBOXYLESTERASE"/>
    <property type="match status" value="1"/>
</dbReference>
<dbReference type="EC" id="3.1.1.-" evidence="3"/>
<evidence type="ECO:0000256" key="1">
    <source>
        <dbReference type="ARBA" id="ARBA00005964"/>
    </source>
</evidence>
<dbReference type="SUPFAM" id="SSF53474">
    <property type="entry name" value="alpha/beta-Hydrolases"/>
    <property type="match status" value="1"/>
</dbReference>
<name>A0A5C3KXD7_COPMA</name>
<dbReference type="InterPro" id="IPR019826">
    <property type="entry name" value="Carboxylesterase_B_AS"/>
</dbReference>
<gene>
    <name evidence="6" type="ORF">FA15DRAFT_668669</name>
</gene>
<dbReference type="InterPro" id="IPR029058">
    <property type="entry name" value="AB_hydrolase_fold"/>
</dbReference>
<keyword evidence="7" id="KW-1185">Reference proteome</keyword>
<accession>A0A5C3KXD7</accession>
<reference evidence="6 7" key="1">
    <citation type="journal article" date="2019" name="Nat. Ecol. Evol.">
        <title>Megaphylogeny resolves global patterns of mushroom evolution.</title>
        <authorList>
            <person name="Varga T."/>
            <person name="Krizsan K."/>
            <person name="Foldi C."/>
            <person name="Dima B."/>
            <person name="Sanchez-Garcia M."/>
            <person name="Sanchez-Ramirez S."/>
            <person name="Szollosi G.J."/>
            <person name="Szarkandi J.G."/>
            <person name="Papp V."/>
            <person name="Albert L."/>
            <person name="Andreopoulos W."/>
            <person name="Angelini C."/>
            <person name="Antonin V."/>
            <person name="Barry K.W."/>
            <person name="Bougher N.L."/>
            <person name="Buchanan P."/>
            <person name="Buyck B."/>
            <person name="Bense V."/>
            <person name="Catcheside P."/>
            <person name="Chovatia M."/>
            <person name="Cooper J."/>
            <person name="Damon W."/>
            <person name="Desjardin D."/>
            <person name="Finy P."/>
            <person name="Geml J."/>
            <person name="Haridas S."/>
            <person name="Hughes K."/>
            <person name="Justo A."/>
            <person name="Karasinski D."/>
            <person name="Kautmanova I."/>
            <person name="Kiss B."/>
            <person name="Kocsube S."/>
            <person name="Kotiranta H."/>
            <person name="LaButti K.M."/>
            <person name="Lechner B.E."/>
            <person name="Liimatainen K."/>
            <person name="Lipzen A."/>
            <person name="Lukacs Z."/>
            <person name="Mihaltcheva S."/>
            <person name="Morgado L.N."/>
            <person name="Niskanen T."/>
            <person name="Noordeloos M.E."/>
            <person name="Ohm R.A."/>
            <person name="Ortiz-Santana B."/>
            <person name="Ovrebo C."/>
            <person name="Racz N."/>
            <person name="Riley R."/>
            <person name="Savchenko A."/>
            <person name="Shiryaev A."/>
            <person name="Soop K."/>
            <person name="Spirin V."/>
            <person name="Szebenyi C."/>
            <person name="Tomsovsky M."/>
            <person name="Tulloss R.E."/>
            <person name="Uehling J."/>
            <person name="Grigoriev I.V."/>
            <person name="Vagvolgyi C."/>
            <person name="Papp T."/>
            <person name="Martin F.M."/>
            <person name="Miettinen O."/>
            <person name="Hibbett D.S."/>
            <person name="Nagy L.G."/>
        </authorList>
    </citation>
    <scope>NUCLEOTIDE SEQUENCE [LARGE SCALE GENOMIC DNA]</scope>
    <source>
        <strain evidence="6 7">CBS 121175</strain>
    </source>
</reference>
<evidence type="ECO:0000256" key="2">
    <source>
        <dbReference type="ARBA" id="ARBA00022801"/>
    </source>
</evidence>
<keyword evidence="4" id="KW-0812">Transmembrane</keyword>
<feature type="domain" description="Carboxylesterase type B" evidence="5">
    <location>
        <begin position="62"/>
        <end position="575"/>
    </location>
</feature>
<dbReference type="Proteomes" id="UP000307440">
    <property type="component" value="Unassembled WGS sequence"/>
</dbReference>
<evidence type="ECO:0000256" key="4">
    <source>
        <dbReference type="SAM" id="Phobius"/>
    </source>
</evidence>
<evidence type="ECO:0000313" key="7">
    <source>
        <dbReference type="Proteomes" id="UP000307440"/>
    </source>
</evidence>
<dbReference type="PROSITE" id="PS00122">
    <property type="entry name" value="CARBOXYLESTERASE_B_1"/>
    <property type="match status" value="1"/>
</dbReference>
<proteinExistence type="inferred from homology"/>
<dbReference type="AlphaFoldDB" id="A0A5C3KXD7"/>
<dbReference type="Gene3D" id="3.40.50.1820">
    <property type="entry name" value="alpha/beta hydrolase"/>
    <property type="match status" value="1"/>
</dbReference>
<evidence type="ECO:0000256" key="3">
    <source>
        <dbReference type="RuleBase" id="RU361235"/>
    </source>
</evidence>
<keyword evidence="4" id="KW-1133">Transmembrane helix</keyword>
<dbReference type="InterPro" id="IPR050309">
    <property type="entry name" value="Type-B_Carboxylest/Lipase"/>
</dbReference>
<protein>
    <recommendedName>
        <fullName evidence="3">Carboxylic ester hydrolase</fullName>
        <ecNumber evidence="3">3.1.1.-</ecNumber>
    </recommendedName>
</protein>
<evidence type="ECO:0000313" key="6">
    <source>
        <dbReference type="EMBL" id="TFK25301.1"/>
    </source>
</evidence>
<comment type="similarity">
    <text evidence="1 3">Belongs to the type-B carboxylesterase/lipase family.</text>
</comment>
<keyword evidence="2 3" id="KW-0378">Hydrolase</keyword>
<dbReference type="OrthoDB" id="408631at2759"/>
<keyword evidence="4" id="KW-0472">Membrane</keyword>
<feature type="transmembrane region" description="Helical" evidence="4">
    <location>
        <begin position="34"/>
        <end position="55"/>
    </location>
</feature>